<proteinExistence type="predicted"/>
<accession>A0A1F7J5S4</accession>
<protein>
    <submittedName>
        <fullName evidence="1">Uncharacterized protein</fullName>
    </submittedName>
</protein>
<evidence type="ECO:0000313" key="2">
    <source>
        <dbReference type="Proteomes" id="UP000178558"/>
    </source>
</evidence>
<dbReference type="AlphaFoldDB" id="A0A1F7J5S4"/>
<reference evidence="1 2" key="1">
    <citation type="journal article" date="2016" name="Nat. Commun.">
        <title>Thousands of microbial genomes shed light on interconnected biogeochemical processes in an aquifer system.</title>
        <authorList>
            <person name="Anantharaman K."/>
            <person name="Brown C.T."/>
            <person name="Hug L.A."/>
            <person name="Sharon I."/>
            <person name="Castelle C.J."/>
            <person name="Probst A.J."/>
            <person name="Thomas B.C."/>
            <person name="Singh A."/>
            <person name="Wilkins M.J."/>
            <person name="Karaoz U."/>
            <person name="Brodie E.L."/>
            <person name="Williams K.H."/>
            <person name="Hubbard S.S."/>
            <person name="Banfield J.F."/>
        </authorList>
    </citation>
    <scope>NUCLEOTIDE SEQUENCE [LARGE SCALE GENOMIC DNA]</scope>
</reference>
<dbReference type="EMBL" id="MGAQ01000010">
    <property type="protein sequence ID" value="OGK50961.1"/>
    <property type="molecule type" value="Genomic_DNA"/>
</dbReference>
<dbReference type="Proteomes" id="UP000178558">
    <property type="component" value="Unassembled WGS sequence"/>
</dbReference>
<comment type="caution">
    <text evidence="1">The sequence shown here is derived from an EMBL/GenBank/DDBJ whole genome shotgun (WGS) entry which is preliminary data.</text>
</comment>
<evidence type="ECO:0000313" key="1">
    <source>
        <dbReference type="EMBL" id="OGK50961.1"/>
    </source>
</evidence>
<gene>
    <name evidence="1" type="ORF">A3B50_01660</name>
</gene>
<organism evidence="1 2">
    <name type="scientific">Candidatus Roizmanbacteria bacterium RIFCSPLOWO2_01_FULL_40_42</name>
    <dbReference type="NCBI Taxonomy" id="1802066"/>
    <lineage>
        <taxon>Bacteria</taxon>
        <taxon>Candidatus Roizmaniibacteriota</taxon>
    </lineage>
</organism>
<sequence length="113" mass="12421">MSVENKSPAVRFGETVGGGAMRLFAPTVFQENRGEINKVEDESNRYLLNESQNAAHVGEGVSILFFSTGHWVSGIVIYMLGRTSNLAGQTIARRMVRRQDKREASVMSRCGVG</sequence>
<name>A0A1F7J5S4_9BACT</name>